<name>A0A840QGS4_9PSEU</name>
<dbReference type="EMBL" id="JACHIW010000002">
    <property type="protein sequence ID" value="MBB5159327.1"/>
    <property type="molecule type" value="Genomic_DNA"/>
</dbReference>
<sequence length="61" mass="6561">MSAAREHGDQVSRATTTGVSADVSRDPDEIVARLGRRLGDTSQAQYSERRTGAAVGDQRDE</sequence>
<organism evidence="2 3">
    <name type="scientific">Saccharopolyspora phatthalungensis</name>
    <dbReference type="NCBI Taxonomy" id="664693"/>
    <lineage>
        <taxon>Bacteria</taxon>
        <taxon>Bacillati</taxon>
        <taxon>Actinomycetota</taxon>
        <taxon>Actinomycetes</taxon>
        <taxon>Pseudonocardiales</taxon>
        <taxon>Pseudonocardiaceae</taxon>
        <taxon>Saccharopolyspora</taxon>
    </lineage>
</organism>
<gene>
    <name evidence="2" type="ORF">BJ970_006926</name>
</gene>
<proteinExistence type="predicted"/>
<reference evidence="2 3" key="1">
    <citation type="submission" date="2020-08" db="EMBL/GenBank/DDBJ databases">
        <title>Sequencing the genomes of 1000 actinobacteria strains.</title>
        <authorList>
            <person name="Klenk H.-P."/>
        </authorList>
    </citation>
    <scope>NUCLEOTIDE SEQUENCE [LARGE SCALE GENOMIC DNA]</scope>
    <source>
        <strain evidence="2 3">DSM 45584</strain>
    </source>
</reference>
<keyword evidence="2" id="KW-0449">Lipoprotein</keyword>
<comment type="caution">
    <text evidence="2">The sequence shown here is derived from an EMBL/GenBank/DDBJ whole genome shotgun (WGS) entry which is preliminary data.</text>
</comment>
<keyword evidence="2" id="KW-0808">Transferase</keyword>
<protein>
    <submittedName>
        <fullName evidence="2">Apolipoprotein N-acyltransferase</fullName>
    </submittedName>
</protein>
<feature type="compositionally biased region" description="Basic and acidic residues" evidence="1">
    <location>
        <begin position="47"/>
        <end position="61"/>
    </location>
</feature>
<evidence type="ECO:0000256" key="1">
    <source>
        <dbReference type="SAM" id="MobiDB-lite"/>
    </source>
</evidence>
<dbReference type="Proteomes" id="UP000584374">
    <property type="component" value="Unassembled WGS sequence"/>
</dbReference>
<keyword evidence="3" id="KW-1185">Reference proteome</keyword>
<feature type="compositionally biased region" description="Basic and acidic residues" evidence="1">
    <location>
        <begin position="1"/>
        <end position="10"/>
    </location>
</feature>
<evidence type="ECO:0000313" key="2">
    <source>
        <dbReference type="EMBL" id="MBB5159327.1"/>
    </source>
</evidence>
<keyword evidence="2" id="KW-0012">Acyltransferase</keyword>
<dbReference type="GO" id="GO:0016746">
    <property type="term" value="F:acyltransferase activity"/>
    <property type="evidence" value="ECO:0007669"/>
    <property type="project" value="UniProtKB-KW"/>
</dbReference>
<accession>A0A840QGS4</accession>
<evidence type="ECO:0000313" key="3">
    <source>
        <dbReference type="Proteomes" id="UP000584374"/>
    </source>
</evidence>
<dbReference type="AlphaFoldDB" id="A0A840QGS4"/>
<feature type="region of interest" description="Disordered" evidence="1">
    <location>
        <begin position="1"/>
        <end position="61"/>
    </location>
</feature>
<dbReference type="RefSeq" id="WP_184731653.1">
    <property type="nucleotide sequence ID" value="NZ_JACHIW010000002.1"/>
</dbReference>